<keyword evidence="1" id="KW-0812">Transmembrane</keyword>
<dbReference type="InterPro" id="IPR003583">
    <property type="entry name" value="Hlx-hairpin-Hlx_DNA-bd_motif"/>
</dbReference>
<reference evidence="3 4" key="1">
    <citation type="submission" date="2018-06" db="EMBL/GenBank/DDBJ databases">
        <authorList>
            <consortium name="Pathogen Informatics"/>
            <person name="Doyle S."/>
        </authorList>
    </citation>
    <scope>NUCLEOTIDE SEQUENCE [LARGE SCALE GENOMIC DNA]</scope>
    <source>
        <strain evidence="3 4">NCTC13149</strain>
    </source>
</reference>
<dbReference type="PANTHER" id="PTHR21180">
    <property type="entry name" value="ENDONUCLEASE/EXONUCLEASE/PHOSPHATASE FAMILY DOMAIN-CONTAINING PROTEIN 1"/>
    <property type="match status" value="1"/>
</dbReference>
<dbReference type="InterPro" id="IPR010994">
    <property type="entry name" value="RuvA_2-like"/>
</dbReference>
<dbReference type="GO" id="GO:0015628">
    <property type="term" value="P:protein secretion by the type II secretion system"/>
    <property type="evidence" value="ECO:0007669"/>
    <property type="project" value="TreeGrafter"/>
</dbReference>
<dbReference type="GO" id="GO:0003677">
    <property type="term" value="F:DNA binding"/>
    <property type="evidence" value="ECO:0007669"/>
    <property type="project" value="InterPro"/>
</dbReference>
<dbReference type="Gene3D" id="1.10.150.310">
    <property type="entry name" value="Tex RuvX-like domain-like"/>
    <property type="match status" value="1"/>
</dbReference>
<dbReference type="GO" id="GO:0006281">
    <property type="term" value="P:DNA repair"/>
    <property type="evidence" value="ECO:0007669"/>
    <property type="project" value="InterPro"/>
</dbReference>
<dbReference type="OrthoDB" id="9790239at2"/>
<dbReference type="EMBL" id="UGSZ01000001">
    <property type="protein sequence ID" value="SUB56527.1"/>
    <property type="molecule type" value="Genomic_DNA"/>
</dbReference>
<evidence type="ECO:0000256" key="1">
    <source>
        <dbReference type="SAM" id="Phobius"/>
    </source>
</evidence>
<dbReference type="SMART" id="SM00278">
    <property type="entry name" value="HhH1"/>
    <property type="match status" value="2"/>
</dbReference>
<dbReference type="InterPro" id="IPR019554">
    <property type="entry name" value="Soluble_ligand-bd"/>
</dbReference>
<accession>A0A379C4J4</accession>
<dbReference type="InterPro" id="IPR004509">
    <property type="entry name" value="Competence_ComEA_HhH"/>
</dbReference>
<evidence type="ECO:0000313" key="4">
    <source>
        <dbReference type="Proteomes" id="UP000255517"/>
    </source>
</evidence>
<keyword evidence="1" id="KW-0472">Membrane</keyword>
<evidence type="ECO:0000259" key="2">
    <source>
        <dbReference type="SMART" id="SM00278"/>
    </source>
</evidence>
<dbReference type="Pfam" id="PF12836">
    <property type="entry name" value="HHH_3"/>
    <property type="match status" value="1"/>
</dbReference>
<dbReference type="RefSeq" id="WP_019034688.1">
    <property type="nucleotide sequence ID" value="NZ_UGSZ01000001.1"/>
</dbReference>
<proteinExistence type="predicted"/>
<organism evidence="3 4">
    <name type="scientific">Peptoniphilus lacrimalis</name>
    <dbReference type="NCBI Taxonomy" id="33031"/>
    <lineage>
        <taxon>Bacteria</taxon>
        <taxon>Bacillati</taxon>
        <taxon>Bacillota</taxon>
        <taxon>Tissierellia</taxon>
        <taxon>Tissierellales</taxon>
        <taxon>Peptoniphilaceae</taxon>
        <taxon>Peptoniphilus</taxon>
    </lineage>
</organism>
<dbReference type="Proteomes" id="UP000255517">
    <property type="component" value="Unassembled WGS sequence"/>
</dbReference>
<feature type="domain" description="Helix-hairpin-helix DNA-binding motif class 1" evidence="2">
    <location>
        <begin position="181"/>
        <end position="200"/>
    </location>
</feature>
<feature type="domain" description="Helix-hairpin-helix DNA-binding motif class 1" evidence="2">
    <location>
        <begin position="152"/>
        <end position="171"/>
    </location>
</feature>
<dbReference type="Gene3D" id="3.10.560.10">
    <property type="entry name" value="Outer membrane lipoprotein wza domain like"/>
    <property type="match status" value="1"/>
</dbReference>
<evidence type="ECO:0000313" key="3">
    <source>
        <dbReference type="EMBL" id="SUB56527.1"/>
    </source>
</evidence>
<feature type="transmembrane region" description="Helical" evidence="1">
    <location>
        <begin position="7"/>
        <end position="27"/>
    </location>
</feature>
<dbReference type="SUPFAM" id="SSF47781">
    <property type="entry name" value="RuvA domain 2-like"/>
    <property type="match status" value="1"/>
</dbReference>
<keyword evidence="1" id="KW-1133">Transmembrane helix</keyword>
<dbReference type="STRING" id="1122949.GCA_000378725_00868"/>
<dbReference type="Pfam" id="PF10531">
    <property type="entry name" value="SLBB"/>
    <property type="match status" value="1"/>
</dbReference>
<gene>
    <name evidence="3" type="primary">comEA</name>
    <name evidence="3" type="ORF">NCTC13149_00299</name>
</gene>
<dbReference type="GO" id="GO:0015627">
    <property type="term" value="C:type II protein secretion system complex"/>
    <property type="evidence" value="ECO:0007669"/>
    <property type="project" value="TreeGrafter"/>
</dbReference>
<dbReference type="InterPro" id="IPR051675">
    <property type="entry name" value="Endo/Exo/Phosphatase_dom_1"/>
</dbReference>
<dbReference type="PANTHER" id="PTHR21180:SF32">
    <property type="entry name" value="ENDONUCLEASE_EXONUCLEASE_PHOSPHATASE FAMILY DOMAIN-CONTAINING PROTEIN 1"/>
    <property type="match status" value="1"/>
</dbReference>
<name>A0A379C4J4_9FIRM</name>
<sequence>MENIFKNIKNIIIFVLVVVLGLVLYNVKSNENNFDENENYLATSEDSDFSNKDKDEDENEEIYVHISGAVNKPGLIKLKNGDRLVDAISLAGGARDDADLDSCNLAKKLSDEDKIYIKTFDESAEKNFNADSSTDKAISYNNLINLNSASKDELMKIPGVGSKTADKIIDYREKFQFKSVEDLKNVDGIGDKKFEKLKDYLCVN</sequence>
<protein>
    <submittedName>
        <fullName evidence="3">ComE operon protein 1</fullName>
    </submittedName>
</protein>
<dbReference type="NCBIfam" id="TIGR00426">
    <property type="entry name" value="competence protein ComEA helix-hairpin-helix repeat region"/>
    <property type="match status" value="1"/>
</dbReference>
<dbReference type="AlphaFoldDB" id="A0A379C4J4"/>